<evidence type="ECO:0000313" key="1">
    <source>
        <dbReference type="EMBL" id="KHN81520.1"/>
    </source>
</evidence>
<keyword evidence="2" id="KW-1185">Reference proteome</keyword>
<dbReference type="OrthoDB" id="5872422at2759"/>
<evidence type="ECO:0000313" key="2">
    <source>
        <dbReference type="Proteomes" id="UP000031036"/>
    </source>
</evidence>
<name>A0A0B2VKH7_TOXCA</name>
<reference evidence="1 2" key="1">
    <citation type="submission" date="2014-11" db="EMBL/GenBank/DDBJ databases">
        <title>Genetic blueprint of the zoonotic pathogen Toxocara canis.</title>
        <authorList>
            <person name="Zhu X.-Q."/>
            <person name="Korhonen P.K."/>
            <person name="Cai H."/>
            <person name="Young N.D."/>
            <person name="Nejsum P."/>
            <person name="von Samson-Himmelstjerna G."/>
            <person name="Boag P.R."/>
            <person name="Tan P."/>
            <person name="Li Q."/>
            <person name="Min J."/>
            <person name="Yang Y."/>
            <person name="Wang X."/>
            <person name="Fang X."/>
            <person name="Hall R.S."/>
            <person name="Hofmann A."/>
            <person name="Sternberg P.W."/>
            <person name="Jex A.R."/>
            <person name="Gasser R.B."/>
        </authorList>
    </citation>
    <scope>NUCLEOTIDE SEQUENCE [LARGE SCALE GENOMIC DNA]</scope>
    <source>
        <strain evidence="1">PN_DK_2014</strain>
    </source>
</reference>
<sequence>MDRLVLNLASAFVKSILPEVEQASIPISSELRRAPQSQNLFDQTTIGRSGAYSSILGEQDSPSTLHGTDGALFGKERSPSTTFPDLFALASSGQAPFGFANHQQQPFSRIASLNLIYGNPTALRRKYSTVLNLKSLKLKHGTTTTNLSLRKASCIGFDVGKPRSGIAAMNLVFRDDSSGHELHQMNGVIAVNDDGSIRMELTNADSSVCLVKAGPVQKERYEYIVLAETDGTERCRIYHIYARNAEEFIKTHYDTIARFKKEEVLSGDALPVAALPKPHHCQSTS</sequence>
<organism evidence="1 2">
    <name type="scientific">Toxocara canis</name>
    <name type="common">Canine roundworm</name>
    <dbReference type="NCBI Taxonomy" id="6265"/>
    <lineage>
        <taxon>Eukaryota</taxon>
        <taxon>Metazoa</taxon>
        <taxon>Ecdysozoa</taxon>
        <taxon>Nematoda</taxon>
        <taxon>Chromadorea</taxon>
        <taxon>Rhabditida</taxon>
        <taxon>Spirurina</taxon>
        <taxon>Ascaridomorpha</taxon>
        <taxon>Ascaridoidea</taxon>
        <taxon>Toxocaridae</taxon>
        <taxon>Toxocara</taxon>
    </lineage>
</organism>
<proteinExistence type="predicted"/>
<dbReference type="STRING" id="6265.A0A0B2VKH7"/>
<dbReference type="EMBL" id="JPKZ01001511">
    <property type="protein sequence ID" value="KHN81520.1"/>
    <property type="molecule type" value="Genomic_DNA"/>
</dbReference>
<protein>
    <submittedName>
        <fullName evidence="1">Uncharacterized protein</fullName>
    </submittedName>
</protein>
<dbReference type="Proteomes" id="UP000031036">
    <property type="component" value="Unassembled WGS sequence"/>
</dbReference>
<dbReference type="AlphaFoldDB" id="A0A0B2VKH7"/>
<comment type="caution">
    <text evidence="1">The sequence shown here is derived from an EMBL/GenBank/DDBJ whole genome shotgun (WGS) entry which is preliminary data.</text>
</comment>
<gene>
    <name evidence="1" type="ORF">Tcan_16055</name>
</gene>
<accession>A0A0B2VKH7</accession>